<dbReference type="EMBL" id="ML977013">
    <property type="protein sequence ID" value="KAF1952031.1"/>
    <property type="molecule type" value="Genomic_DNA"/>
</dbReference>
<dbReference type="Proteomes" id="UP000800035">
    <property type="component" value="Unassembled WGS sequence"/>
</dbReference>
<sequence length="430" mass="48240">MSLNSNLNSASTAKGDDSVIRKQTSSLLEIHPSKVNGWNVGGIQSAFLPPILGNGSPPVGTPEIHTCHEGHSRAHLLQCGHYVLCPAPTYCGKNRQTYDGFESNTPIRCTLCVRRTFNWDMKHYNRRWYDLLLPTFIKAEKEAIDADEFAYFQRVSEPMYIDNHGNIVRPMSHFAIAMIRALEYQKEDAAKKDIRTACADASLNLGNDAAQVATCAIEYLDILLRQHHKLDHLPICIIANFAICLVLIHRGRKYNSNVVLTALGVASESDTSQIRHWQEAKKCISSSKAGDIIDVFLTKAHRQLRQYKSSKKLYDTARRLWHTAARAQVIPKRLLKNQEEVLPLACLAEAAAELKIPISFPEICRLTGVNGDAWEAKVVWAKVHLFAKNSDRRNLIVRQGDPRVKEKQLLEMQDEEAVGVGEAIAQLGSR</sequence>
<organism evidence="1 2">
    <name type="scientific">Byssothecium circinans</name>
    <dbReference type="NCBI Taxonomy" id="147558"/>
    <lineage>
        <taxon>Eukaryota</taxon>
        <taxon>Fungi</taxon>
        <taxon>Dikarya</taxon>
        <taxon>Ascomycota</taxon>
        <taxon>Pezizomycotina</taxon>
        <taxon>Dothideomycetes</taxon>
        <taxon>Pleosporomycetidae</taxon>
        <taxon>Pleosporales</taxon>
        <taxon>Massarineae</taxon>
        <taxon>Massarinaceae</taxon>
        <taxon>Byssothecium</taxon>
    </lineage>
</organism>
<protein>
    <submittedName>
        <fullName evidence="1">Uncharacterized protein</fullName>
    </submittedName>
</protein>
<keyword evidence="2" id="KW-1185">Reference proteome</keyword>
<name>A0A6A5THF1_9PLEO</name>
<dbReference type="AlphaFoldDB" id="A0A6A5THF1"/>
<dbReference type="OrthoDB" id="10621163at2759"/>
<proteinExistence type="predicted"/>
<reference evidence="1" key="1">
    <citation type="journal article" date="2020" name="Stud. Mycol.">
        <title>101 Dothideomycetes genomes: a test case for predicting lifestyles and emergence of pathogens.</title>
        <authorList>
            <person name="Haridas S."/>
            <person name="Albert R."/>
            <person name="Binder M."/>
            <person name="Bloem J."/>
            <person name="Labutti K."/>
            <person name="Salamov A."/>
            <person name="Andreopoulos B."/>
            <person name="Baker S."/>
            <person name="Barry K."/>
            <person name="Bills G."/>
            <person name="Bluhm B."/>
            <person name="Cannon C."/>
            <person name="Castanera R."/>
            <person name="Culley D."/>
            <person name="Daum C."/>
            <person name="Ezra D."/>
            <person name="Gonzalez J."/>
            <person name="Henrissat B."/>
            <person name="Kuo A."/>
            <person name="Liang C."/>
            <person name="Lipzen A."/>
            <person name="Lutzoni F."/>
            <person name="Magnuson J."/>
            <person name="Mondo S."/>
            <person name="Nolan M."/>
            <person name="Ohm R."/>
            <person name="Pangilinan J."/>
            <person name="Park H.-J."/>
            <person name="Ramirez L."/>
            <person name="Alfaro M."/>
            <person name="Sun H."/>
            <person name="Tritt A."/>
            <person name="Yoshinaga Y."/>
            <person name="Zwiers L.-H."/>
            <person name="Turgeon B."/>
            <person name="Goodwin S."/>
            <person name="Spatafora J."/>
            <person name="Crous P."/>
            <person name="Grigoriev I."/>
        </authorList>
    </citation>
    <scope>NUCLEOTIDE SEQUENCE</scope>
    <source>
        <strain evidence="1">CBS 675.92</strain>
    </source>
</reference>
<evidence type="ECO:0000313" key="1">
    <source>
        <dbReference type="EMBL" id="KAF1952031.1"/>
    </source>
</evidence>
<gene>
    <name evidence="1" type="ORF">CC80DRAFT_573101</name>
</gene>
<evidence type="ECO:0000313" key="2">
    <source>
        <dbReference type="Proteomes" id="UP000800035"/>
    </source>
</evidence>
<accession>A0A6A5THF1</accession>